<dbReference type="Pfam" id="PF00672">
    <property type="entry name" value="HAMP"/>
    <property type="match status" value="1"/>
</dbReference>
<evidence type="ECO:0000256" key="6">
    <source>
        <dbReference type="ARBA" id="ARBA00022989"/>
    </source>
</evidence>
<comment type="caution">
    <text evidence="14">The sequence shown here is derived from an EMBL/GenBank/DDBJ whole genome shotgun (WGS) entry which is preliminary data.</text>
</comment>
<dbReference type="InterPro" id="IPR003660">
    <property type="entry name" value="HAMP_dom"/>
</dbReference>
<keyword evidence="2" id="KW-1003">Cell membrane</keyword>
<feature type="domain" description="HAMP" evidence="13">
    <location>
        <begin position="319"/>
        <end position="371"/>
    </location>
</feature>
<dbReference type="SMART" id="SM00304">
    <property type="entry name" value="HAMP"/>
    <property type="match status" value="2"/>
</dbReference>
<keyword evidence="5 11" id="KW-0812">Transmembrane</keyword>
<feature type="domain" description="Methyl-accepting transducer" evidence="12">
    <location>
        <begin position="376"/>
        <end position="612"/>
    </location>
</feature>
<dbReference type="InterPro" id="IPR004089">
    <property type="entry name" value="MCPsignal_dom"/>
</dbReference>
<evidence type="ECO:0000259" key="13">
    <source>
        <dbReference type="PROSITE" id="PS50885"/>
    </source>
</evidence>
<comment type="similarity">
    <text evidence="9">Belongs to the methyl-accepting chemotaxis (MCP) protein family.</text>
</comment>
<protein>
    <submittedName>
        <fullName evidence="14">Methyl-accepting chemotaxis protein</fullName>
    </submittedName>
</protein>
<evidence type="ECO:0000313" key="14">
    <source>
        <dbReference type="EMBL" id="MBD1598769.1"/>
    </source>
</evidence>
<evidence type="ECO:0000256" key="11">
    <source>
        <dbReference type="SAM" id="Phobius"/>
    </source>
</evidence>
<dbReference type="Proteomes" id="UP000805841">
    <property type="component" value="Unassembled WGS sequence"/>
</dbReference>
<sequence length="648" mass="69378">MLRNAPIRLKLLLMLILPLIGFLTFSSFYVANRYHILLAMNRTVAAGATTQRVCELISALQRERGASGVVLGSAGKSMKDKLEIFRQQSDQHLNTLSVNDAPMAAVMESLEVLPELRNKVDALALGATESGAQYTSIIEGLIRYTYSLEASVDNAEILRALATLNVFVEMKERAGRERFLLALGFTQNRVDASLLTRISKNLGEFSAYFDTFMDTAPEAFQQRIQALTRQPVSNDVTKFQQLLLETPVGEPLGVKPEDWFNVSTQRIDLMSGMEAELAQAAGGLAGQARAEAGRAVWLAAGAVLIVLLALAALAYAISQNIKQGVGEVNRALVALATRNLTARSSYQGRDEFAAISRNVNGMAQEIQVLIQEIANSTVQIASAAEQSSAIALQTNQNVAQQRQGTEQVATAINEMSATVKDVARSTTEAAELSQRVNSSAALGKAEIEVTIGLVEGLSVQAEQTSHTVAELKTNSDTISSVLDVIRGIADQTNLLALNAAIEAARAGEAGRGFAVVADEVRTLARRTQESTGNIQSMITKLQAGADKASGSMKETLGRVQAGASNVVRAGDLMVEIANGITRISDRNIQVASAAEEQSVVAEEISRNVSDINDLVVQVSAGAEQTAATSRELARLAEHQRALVGRFRI</sequence>
<name>A0ABR7Z025_9PSED</name>
<evidence type="ECO:0000256" key="1">
    <source>
        <dbReference type="ARBA" id="ARBA00004236"/>
    </source>
</evidence>
<keyword evidence="4" id="KW-0145">Chemotaxis</keyword>
<feature type="transmembrane region" description="Helical" evidence="11">
    <location>
        <begin position="295"/>
        <end position="317"/>
    </location>
</feature>
<keyword evidence="8 10" id="KW-0807">Transducer</keyword>
<dbReference type="CDD" id="cd11386">
    <property type="entry name" value="MCP_signal"/>
    <property type="match status" value="1"/>
</dbReference>
<dbReference type="InterPro" id="IPR013587">
    <property type="entry name" value="Nitrate/nitrite_sensing"/>
</dbReference>
<evidence type="ECO:0000313" key="15">
    <source>
        <dbReference type="Proteomes" id="UP000805841"/>
    </source>
</evidence>
<dbReference type="PROSITE" id="PS50885">
    <property type="entry name" value="HAMP"/>
    <property type="match status" value="1"/>
</dbReference>
<dbReference type="PANTHER" id="PTHR32089:SF120">
    <property type="entry name" value="METHYL-ACCEPTING CHEMOTAXIS PROTEIN TLPQ"/>
    <property type="match status" value="1"/>
</dbReference>
<evidence type="ECO:0000256" key="9">
    <source>
        <dbReference type="ARBA" id="ARBA00029447"/>
    </source>
</evidence>
<dbReference type="PANTHER" id="PTHR32089">
    <property type="entry name" value="METHYL-ACCEPTING CHEMOTAXIS PROTEIN MCPB"/>
    <property type="match status" value="1"/>
</dbReference>
<keyword evidence="15" id="KW-1185">Reference proteome</keyword>
<dbReference type="SMART" id="SM00283">
    <property type="entry name" value="MA"/>
    <property type="match status" value="1"/>
</dbReference>
<evidence type="ECO:0000256" key="7">
    <source>
        <dbReference type="ARBA" id="ARBA00023136"/>
    </source>
</evidence>
<evidence type="ECO:0000256" key="2">
    <source>
        <dbReference type="ARBA" id="ARBA00022475"/>
    </source>
</evidence>
<evidence type="ECO:0000256" key="4">
    <source>
        <dbReference type="ARBA" id="ARBA00022500"/>
    </source>
</evidence>
<dbReference type="Pfam" id="PF00015">
    <property type="entry name" value="MCPsignal"/>
    <property type="match status" value="1"/>
</dbReference>
<dbReference type="SUPFAM" id="SSF58104">
    <property type="entry name" value="Methyl-accepting chemotaxis protein (MCP) signaling domain"/>
    <property type="match status" value="1"/>
</dbReference>
<keyword evidence="7 11" id="KW-0472">Membrane</keyword>
<comment type="subcellular location">
    <subcellularLocation>
        <location evidence="1">Cell membrane</location>
    </subcellularLocation>
</comment>
<feature type="transmembrane region" description="Helical" evidence="11">
    <location>
        <begin position="12"/>
        <end position="32"/>
    </location>
</feature>
<accession>A0ABR7Z025</accession>
<dbReference type="Pfam" id="PF08376">
    <property type="entry name" value="NIT"/>
    <property type="match status" value="1"/>
</dbReference>
<evidence type="ECO:0000256" key="10">
    <source>
        <dbReference type="PROSITE-ProRule" id="PRU00284"/>
    </source>
</evidence>
<dbReference type="Gene3D" id="1.10.287.950">
    <property type="entry name" value="Methyl-accepting chemotaxis protein"/>
    <property type="match status" value="1"/>
</dbReference>
<reference evidence="14 15" key="1">
    <citation type="journal article" date="2020" name="Insects">
        <title>Bacteria Belonging to Pseudomonas typographi sp. nov. from the Bark Beetle Ips typographus Have Genomic Potential to Aid in the Host Ecology.</title>
        <authorList>
            <person name="Peral-Aranega E."/>
            <person name="Saati-Santamaria Z."/>
            <person name="Kolarik M."/>
            <person name="Rivas R."/>
            <person name="Garcia-Fraile P."/>
        </authorList>
    </citation>
    <scope>NUCLEOTIDE SEQUENCE [LARGE SCALE GENOMIC DNA]</scope>
    <source>
        <strain evidence="14 15">CA3A</strain>
    </source>
</reference>
<evidence type="ECO:0000256" key="3">
    <source>
        <dbReference type="ARBA" id="ARBA00022481"/>
    </source>
</evidence>
<evidence type="ECO:0000259" key="12">
    <source>
        <dbReference type="PROSITE" id="PS50111"/>
    </source>
</evidence>
<evidence type="ECO:0000256" key="8">
    <source>
        <dbReference type="ARBA" id="ARBA00023224"/>
    </source>
</evidence>
<keyword evidence="6 11" id="KW-1133">Transmembrane helix</keyword>
<keyword evidence="3" id="KW-0488">Methylation</keyword>
<dbReference type="PROSITE" id="PS50111">
    <property type="entry name" value="CHEMOTAXIS_TRANSDUC_2"/>
    <property type="match status" value="1"/>
</dbReference>
<evidence type="ECO:0000256" key="5">
    <source>
        <dbReference type="ARBA" id="ARBA00022692"/>
    </source>
</evidence>
<dbReference type="EMBL" id="JAAOCA010000008">
    <property type="protein sequence ID" value="MBD1598769.1"/>
    <property type="molecule type" value="Genomic_DNA"/>
</dbReference>
<gene>
    <name evidence="14" type="ORF">HAQ05_08625</name>
</gene>
<organism evidence="14 15">
    <name type="scientific">Pseudomonas typographi</name>
    <dbReference type="NCBI Taxonomy" id="2715964"/>
    <lineage>
        <taxon>Bacteria</taxon>
        <taxon>Pseudomonadati</taxon>
        <taxon>Pseudomonadota</taxon>
        <taxon>Gammaproteobacteria</taxon>
        <taxon>Pseudomonadales</taxon>
        <taxon>Pseudomonadaceae</taxon>
        <taxon>Pseudomonas</taxon>
    </lineage>
</organism>
<proteinExistence type="inferred from homology"/>